<evidence type="ECO:0008006" key="3">
    <source>
        <dbReference type="Google" id="ProtNLM"/>
    </source>
</evidence>
<name>G5JNI5_STRCG</name>
<accession>G5JNI5</accession>
<dbReference type="EMBL" id="AEUV02000002">
    <property type="protein sequence ID" value="EHI75120.1"/>
    <property type="molecule type" value="Genomic_DNA"/>
</dbReference>
<proteinExistence type="predicted"/>
<dbReference type="InterPro" id="IPR027879">
    <property type="entry name" value="DUF4649"/>
</dbReference>
<dbReference type="RefSeq" id="WP_004229202.1">
    <property type="nucleotide sequence ID" value="NZ_AEUV02000002.1"/>
</dbReference>
<gene>
    <name evidence="1" type="ORF">STRCR_1440</name>
</gene>
<dbReference type="Proteomes" id="UP000004322">
    <property type="component" value="Unassembled WGS sequence"/>
</dbReference>
<protein>
    <recommendedName>
        <fullName evidence="3">DUF4649 domain-containing protein</fullName>
    </recommendedName>
</protein>
<organism evidence="1 2">
    <name type="scientific">Streptococcus criceti HS-6</name>
    <dbReference type="NCBI Taxonomy" id="873449"/>
    <lineage>
        <taxon>Bacteria</taxon>
        <taxon>Bacillati</taxon>
        <taxon>Bacillota</taxon>
        <taxon>Bacilli</taxon>
        <taxon>Lactobacillales</taxon>
        <taxon>Streptococcaceae</taxon>
        <taxon>Streptococcus</taxon>
    </lineage>
</organism>
<reference evidence="1" key="1">
    <citation type="submission" date="2011-07" db="EMBL/GenBank/DDBJ databases">
        <authorList>
            <person name="Stanhope M.J."/>
            <person name="Durkin A.S."/>
            <person name="Hostetler J."/>
            <person name="Kim M."/>
            <person name="Radune D."/>
            <person name="Singh I."/>
            <person name="Town C.D."/>
        </authorList>
    </citation>
    <scope>NUCLEOTIDE SEQUENCE [LARGE SCALE GENOMIC DNA]</scope>
    <source>
        <strain evidence="1">HS-6</strain>
    </source>
</reference>
<dbReference type="CDD" id="cd13784">
    <property type="entry name" value="SP_1775_like"/>
    <property type="match status" value="1"/>
</dbReference>
<dbReference type="OrthoDB" id="2224402at2"/>
<evidence type="ECO:0000313" key="2">
    <source>
        <dbReference type="Proteomes" id="UP000004322"/>
    </source>
</evidence>
<dbReference type="Pfam" id="PF15507">
    <property type="entry name" value="DUF4649"/>
    <property type="match status" value="1"/>
</dbReference>
<dbReference type="STRING" id="873449.STRCR_1440"/>
<evidence type="ECO:0000313" key="1">
    <source>
        <dbReference type="EMBL" id="EHI75120.1"/>
    </source>
</evidence>
<dbReference type="Gene3D" id="3.30.1490.390">
    <property type="match status" value="1"/>
</dbReference>
<keyword evidence="2" id="KW-1185">Reference proteome</keyword>
<comment type="caution">
    <text evidence="1">The sequence shown here is derived from an EMBL/GenBank/DDBJ whole genome shotgun (WGS) entry which is preliminary data.</text>
</comment>
<sequence length="74" mass="8624">MIEMTFRDAYDIERQQSFENPSDFIRVLMGCSTVPEYYPVKSVTYKGKDLGFHGTYGELFPTFVDFDWSAYEGV</sequence>
<dbReference type="AlphaFoldDB" id="G5JNI5"/>